<dbReference type="Pfam" id="PF00010">
    <property type="entry name" value="HLH"/>
    <property type="match status" value="1"/>
</dbReference>
<feature type="compositionally biased region" description="Low complexity" evidence="2">
    <location>
        <begin position="29"/>
        <end position="39"/>
    </location>
</feature>
<dbReference type="SMART" id="SM00353">
    <property type="entry name" value="HLH"/>
    <property type="match status" value="1"/>
</dbReference>
<gene>
    <name evidence="4" type="ORF">CANINC_001379</name>
</gene>
<dbReference type="EMBL" id="SELW01000218">
    <property type="protein sequence ID" value="TID30010.1"/>
    <property type="molecule type" value="Genomic_DNA"/>
</dbReference>
<sequence length="334" mass="38072">MSTKKRVGETTGAENDDYLNSKKLKLESANANSVANSNNIPVSDINNALENAKKHGQISVQESEKADQDANNEEENAIDPVLNEHKGSGQNQQRKLFNNSDEEKEGKDEEEELEEGGEKEDDKNAESREHMESIQITTNESNSKSSTDPSVLLKLKKMNHKEVERRRRETINNAIKELQDLVPTTHTNKAQIIRKASEYIKKLKEKEENLVNKWTLEKIITDQAISELATSNEKLKSELEKAYRENERFKHIIKGLITEVKKQSNNSDSTKDIINQTEELFTEIDDSNEKEEEDEEEEDEEEEVEANVEQTPDENIDDKLKSSEQEPGTGSDDQ</sequence>
<evidence type="ECO:0000313" key="5">
    <source>
        <dbReference type="Proteomes" id="UP000307173"/>
    </source>
</evidence>
<dbReference type="GO" id="GO:0005634">
    <property type="term" value="C:nucleus"/>
    <property type="evidence" value="ECO:0007669"/>
    <property type="project" value="TreeGrafter"/>
</dbReference>
<organism evidence="4 5">
    <name type="scientific">Pichia inconspicua</name>
    <dbReference type="NCBI Taxonomy" id="52247"/>
    <lineage>
        <taxon>Eukaryota</taxon>
        <taxon>Fungi</taxon>
        <taxon>Dikarya</taxon>
        <taxon>Ascomycota</taxon>
        <taxon>Saccharomycotina</taxon>
        <taxon>Pichiomycetes</taxon>
        <taxon>Pichiales</taxon>
        <taxon>Pichiaceae</taxon>
        <taxon>Pichia</taxon>
    </lineage>
</organism>
<feature type="compositionally biased region" description="Acidic residues" evidence="2">
    <location>
        <begin position="280"/>
        <end position="316"/>
    </location>
</feature>
<comment type="caution">
    <text evidence="4">The sequence shown here is derived from an EMBL/GenBank/DDBJ whole genome shotgun (WGS) entry which is preliminary data.</text>
</comment>
<keyword evidence="5" id="KW-1185">Reference proteome</keyword>
<feature type="coiled-coil region" evidence="1">
    <location>
        <begin position="161"/>
        <end position="252"/>
    </location>
</feature>
<dbReference type="InterPro" id="IPR011598">
    <property type="entry name" value="bHLH_dom"/>
</dbReference>
<dbReference type="GO" id="GO:0046983">
    <property type="term" value="F:protein dimerization activity"/>
    <property type="evidence" value="ECO:0007669"/>
    <property type="project" value="InterPro"/>
</dbReference>
<feature type="domain" description="BHLH" evidence="3">
    <location>
        <begin position="155"/>
        <end position="203"/>
    </location>
</feature>
<feature type="compositionally biased region" description="Acidic residues" evidence="2">
    <location>
        <begin position="100"/>
        <end position="119"/>
    </location>
</feature>
<feature type="region of interest" description="Disordered" evidence="2">
    <location>
        <begin position="53"/>
        <end position="150"/>
    </location>
</feature>
<dbReference type="PANTHER" id="PTHR47787:SF1">
    <property type="entry name" value="CENTROMERE-BINDING PROTEIN 1"/>
    <property type="match status" value="1"/>
</dbReference>
<dbReference type="SUPFAM" id="SSF47459">
    <property type="entry name" value="HLH, helix-loop-helix DNA-binding domain"/>
    <property type="match status" value="1"/>
</dbReference>
<proteinExistence type="predicted"/>
<feature type="region of interest" description="Disordered" evidence="2">
    <location>
        <begin position="1"/>
        <end position="21"/>
    </location>
</feature>
<dbReference type="OrthoDB" id="71302at2759"/>
<dbReference type="Proteomes" id="UP000307173">
    <property type="component" value="Unassembled WGS sequence"/>
</dbReference>
<dbReference type="InterPro" id="IPR036638">
    <property type="entry name" value="HLH_DNA-bd_sf"/>
</dbReference>
<keyword evidence="1" id="KW-0175">Coiled coil</keyword>
<feature type="compositionally biased region" description="Basic and acidic residues" evidence="2">
    <location>
        <begin position="120"/>
        <end position="132"/>
    </location>
</feature>
<protein>
    <recommendedName>
        <fullName evidence="3">BHLH domain-containing protein</fullName>
    </recommendedName>
</protein>
<reference evidence="4 5" key="1">
    <citation type="journal article" date="2019" name="Front. Genet.">
        <title>Whole-Genome Sequencing of the Opportunistic Yeast Pathogen Candida inconspicua Uncovers Its Hybrid Origin.</title>
        <authorList>
            <person name="Mixao V."/>
            <person name="Hansen A.P."/>
            <person name="Saus E."/>
            <person name="Boekhout T."/>
            <person name="Lass-Florl C."/>
            <person name="Gabaldon T."/>
        </authorList>
    </citation>
    <scope>NUCLEOTIDE SEQUENCE [LARGE SCALE GENOMIC DNA]</scope>
    <source>
        <strain evidence="4 5">CBS 180</strain>
    </source>
</reference>
<evidence type="ECO:0000313" key="4">
    <source>
        <dbReference type="EMBL" id="TID30010.1"/>
    </source>
</evidence>
<feature type="region of interest" description="Disordered" evidence="2">
    <location>
        <begin position="278"/>
        <end position="334"/>
    </location>
</feature>
<name>A0A4V4NFZ8_9ASCO</name>
<feature type="compositionally biased region" description="Polar residues" evidence="2">
    <location>
        <begin position="88"/>
        <end position="99"/>
    </location>
</feature>
<dbReference type="Gene3D" id="4.10.280.10">
    <property type="entry name" value="Helix-loop-helix DNA-binding domain"/>
    <property type="match status" value="1"/>
</dbReference>
<evidence type="ECO:0000256" key="1">
    <source>
        <dbReference type="SAM" id="Coils"/>
    </source>
</evidence>
<dbReference type="AlphaFoldDB" id="A0A4V4NFZ8"/>
<feature type="region of interest" description="Disordered" evidence="2">
    <location>
        <begin position="29"/>
        <end position="48"/>
    </location>
</feature>
<evidence type="ECO:0000259" key="3">
    <source>
        <dbReference type="PROSITE" id="PS50888"/>
    </source>
</evidence>
<dbReference type="GO" id="GO:0003700">
    <property type="term" value="F:DNA-binding transcription factor activity"/>
    <property type="evidence" value="ECO:0007669"/>
    <property type="project" value="TreeGrafter"/>
</dbReference>
<feature type="compositionally biased region" description="Polar residues" evidence="2">
    <location>
        <begin position="134"/>
        <end position="149"/>
    </location>
</feature>
<dbReference type="STRING" id="52247.A0A4V4NFZ8"/>
<dbReference type="PANTHER" id="PTHR47787">
    <property type="entry name" value="CENTROMERE-BINDING PROTEIN 1"/>
    <property type="match status" value="1"/>
</dbReference>
<accession>A0A4V4NFZ8</accession>
<dbReference type="PROSITE" id="PS50888">
    <property type="entry name" value="BHLH"/>
    <property type="match status" value="1"/>
</dbReference>
<evidence type="ECO:0000256" key="2">
    <source>
        <dbReference type="SAM" id="MobiDB-lite"/>
    </source>
</evidence>